<evidence type="ECO:0000313" key="1">
    <source>
        <dbReference type="EMBL" id="KAF0701227.1"/>
    </source>
</evidence>
<protein>
    <submittedName>
        <fullName evidence="2">Aste57867_8264 protein</fullName>
    </submittedName>
</protein>
<dbReference type="Proteomes" id="UP000332933">
    <property type="component" value="Unassembled WGS sequence"/>
</dbReference>
<dbReference type="EMBL" id="CAADRA010005117">
    <property type="protein sequence ID" value="VFT85151.1"/>
    <property type="molecule type" value="Genomic_DNA"/>
</dbReference>
<organism evidence="2 3">
    <name type="scientific">Aphanomyces stellatus</name>
    <dbReference type="NCBI Taxonomy" id="120398"/>
    <lineage>
        <taxon>Eukaryota</taxon>
        <taxon>Sar</taxon>
        <taxon>Stramenopiles</taxon>
        <taxon>Oomycota</taxon>
        <taxon>Saprolegniomycetes</taxon>
        <taxon>Saprolegniales</taxon>
        <taxon>Verrucalvaceae</taxon>
        <taxon>Aphanomyces</taxon>
    </lineage>
</organism>
<reference evidence="2 3" key="1">
    <citation type="submission" date="2019-03" db="EMBL/GenBank/DDBJ databases">
        <authorList>
            <person name="Gaulin E."/>
            <person name="Dumas B."/>
        </authorList>
    </citation>
    <scope>NUCLEOTIDE SEQUENCE [LARGE SCALE GENOMIC DNA]</scope>
    <source>
        <strain evidence="2">CBS 568.67</strain>
    </source>
</reference>
<dbReference type="AlphaFoldDB" id="A0A485KJS6"/>
<reference evidence="1" key="2">
    <citation type="submission" date="2019-06" db="EMBL/GenBank/DDBJ databases">
        <title>Genomics analysis of Aphanomyces spp. identifies a new class of oomycete effector associated with host adaptation.</title>
        <authorList>
            <person name="Gaulin E."/>
        </authorList>
    </citation>
    <scope>NUCLEOTIDE SEQUENCE</scope>
    <source>
        <strain evidence="1">CBS 578.67</strain>
    </source>
</reference>
<gene>
    <name evidence="2" type="primary">Aste57867_8264</name>
    <name evidence="1" type="ORF">As57867_008233</name>
    <name evidence="2" type="ORF">ASTE57867_8264</name>
</gene>
<keyword evidence="3" id="KW-1185">Reference proteome</keyword>
<dbReference type="PROSITE" id="PS51257">
    <property type="entry name" value="PROKAR_LIPOPROTEIN"/>
    <property type="match status" value="1"/>
</dbReference>
<sequence length="127" mass="13501">MGSLRASNTTTRLSINPFRCAVYSATTTAAGIVGCDRCYAGSYSTSDQVVPSIEPDAKNNVFYVPQVISTPSPTTSCLYTAASNLASLCDVVVRVERSSKRQRHLPQGKQVDAICCPAAGCQPLPRI</sequence>
<name>A0A485KJS6_9STRA</name>
<evidence type="ECO:0000313" key="2">
    <source>
        <dbReference type="EMBL" id="VFT85151.1"/>
    </source>
</evidence>
<proteinExistence type="predicted"/>
<dbReference type="EMBL" id="VJMH01005096">
    <property type="protein sequence ID" value="KAF0701227.1"/>
    <property type="molecule type" value="Genomic_DNA"/>
</dbReference>
<accession>A0A485KJS6</accession>
<evidence type="ECO:0000313" key="3">
    <source>
        <dbReference type="Proteomes" id="UP000332933"/>
    </source>
</evidence>